<evidence type="ECO:0000313" key="2">
    <source>
        <dbReference type="Proteomes" id="UP001062846"/>
    </source>
</evidence>
<organism evidence="1 2">
    <name type="scientific">Rhododendron molle</name>
    <name type="common">Chinese azalea</name>
    <name type="synonym">Azalea mollis</name>
    <dbReference type="NCBI Taxonomy" id="49168"/>
    <lineage>
        <taxon>Eukaryota</taxon>
        <taxon>Viridiplantae</taxon>
        <taxon>Streptophyta</taxon>
        <taxon>Embryophyta</taxon>
        <taxon>Tracheophyta</taxon>
        <taxon>Spermatophyta</taxon>
        <taxon>Magnoliopsida</taxon>
        <taxon>eudicotyledons</taxon>
        <taxon>Gunneridae</taxon>
        <taxon>Pentapetalae</taxon>
        <taxon>asterids</taxon>
        <taxon>Ericales</taxon>
        <taxon>Ericaceae</taxon>
        <taxon>Ericoideae</taxon>
        <taxon>Rhodoreae</taxon>
        <taxon>Rhododendron</taxon>
    </lineage>
</organism>
<accession>A0ACC0P8F3</accession>
<sequence length="177" mass="19446">MAHFPLTFFFLLVSVLMLSLSCVTALDPVDEVCSRTRNPSLCSGTLRSDPRSATATITRLGYLAIDLALSHAATTTNKINTLLGRAKDPGLKNSLRFCQVEYVSYAKLACRKAFIFLNQRDYSGSNTQGFELSEVGSICERKLVAGPSYLRQLTIDNWKTELFGDIIVVVSALLKNG</sequence>
<comment type="caution">
    <text evidence="1">The sequence shown here is derived from an EMBL/GenBank/DDBJ whole genome shotgun (WGS) entry which is preliminary data.</text>
</comment>
<protein>
    <submittedName>
        <fullName evidence="1">Uncharacterized protein</fullName>
    </submittedName>
</protein>
<keyword evidence="2" id="KW-1185">Reference proteome</keyword>
<name>A0ACC0P8F3_RHOML</name>
<reference evidence="1" key="1">
    <citation type="submission" date="2022-02" db="EMBL/GenBank/DDBJ databases">
        <title>Plant Genome Project.</title>
        <authorList>
            <person name="Zhang R.-G."/>
        </authorList>
    </citation>
    <scope>NUCLEOTIDE SEQUENCE</scope>
    <source>
        <strain evidence="1">AT1</strain>
    </source>
</reference>
<dbReference type="EMBL" id="CM046391">
    <property type="protein sequence ID" value="KAI8561905.1"/>
    <property type="molecule type" value="Genomic_DNA"/>
</dbReference>
<evidence type="ECO:0000313" key="1">
    <source>
        <dbReference type="EMBL" id="KAI8561905.1"/>
    </source>
</evidence>
<dbReference type="Proteomes" id="UP001062846">
    <property type="component" value="Chromosome 4"/>
</dbReference>
<gene>
    <name evidence="1" type="ORF">RHMOL_Rhmol04G0378400</name>
</gene>
<proteinExistence type="predicted"/>